<dbReference type="AlphaFoldDB" id="A0A1F6MFD4"/>
<evidence type="ECO:0000313" key="3">
    <source>
        <dbReference type="Proteomes" id="UP000177457"/>
    </source>
</evidence>
<proteinExistence type="predicted"/>
<evidence type="ECO:0000313" key="2">
    <source>
        <dbReference type="EMBL" id="OGH70355.1"/>
    </source>
</evidence>
<comment type="caution">
    <text evidence="2">The sequence shown here is derived from an EMBL/GenBank/DDBJ whole genome shotgun (WGS) entry which is preliminary data.</text>
</comment>
<sequence length="119" mass="13844">MEKLYPFKLYIKSIPNVIMFGLSILLNAATWFWLFWNIRPQEEPVFLHYNILFGVDYIGPWWKMVFLPATGFVILLTNAVLGWLMYQKHAFFAHLANAASVLCQIFILISASLLVFLNV</sequence>
<dbReference type="Proteomes" id="UP000177457">
    <property type="component" value="Unassembled WGS sequence"/>
</dbReference>
<keyword evidence="1" id="KW-0812">Transmembrane</keyword>
<evidence type="ECO:0000256" key="1">
    <source>
        <dbReference type="SAM" id="Phobius"/>
    </source>
</evidence>
<feature type="transmembrane region" description="Helical" evidence="1">
    <location>
        <begin position="17"/>
        <end position="36"/>
    </location>
</feature>
<gene>
    <name evidence="2" type="ORF">A3C90_03010</name>
</gene>
<name>A0A1F6MFD4_9BACT</name>
<reference evidence="2 3" key="1">
    <citation type="journal article" date="2016" name="Nat. Commun.">
        <title>Thousands of microbial genomes shed light on interconnected biogeochemical processes in an aquifer system.</title>
        <authorList>
            <person name="Anantharaman K."/>
            <person name="Brown C.T."/>
            <person name="Hug L.A."/>
            <person name="Sharon I."/>
            <person name="Castelle C.J."/>
            <person name="Probst A.J."/>
            <person name="Thomas B.C."/>
            <person name="Singh A."/>
            <person name="Wilkins M.J."/>
            <person name="Karaoz U."/>
            <person name="Brodie E.L."/>
            <person name="Williams K.H."/>
            <person name="Hubbard S.S."/>
            <person name="Banfield J.F."/>
        </authorList>
    </citation>
    <scope>NUCLEOTIDE SEQUENCE [LARGE SCALE GENOMIC DNA]</scope>
</reference>
<dbReference type="STRING" id="1798683.A3C90_03010"/>
<keyword evidence="1" id="KW-0472">Membrane</keyword>
<accession>A0A1F6MFD4</accession>
<organism evidence="2 3">
    <name type="scientific">Candidatus Magasanikbacteria bacterium RIFCSPHIGHO2_02_FULL_51_14</name>
    <dbReference type="NCBI Taxonomy" id="1798683"/>
    <lineage>
        <taxon>Bacteria</taxon>
        <taxon>Candidatus Magasanikiibacteriota</taxon>
    </lineage>
</organism>
<feature type="transmembrane region" description="Helical" evidence="1">
    <location>
        <begin position="98"/>
        <end position="117"/>
    </location>
</feature>
<keyword evidence="1" id="KW-1133">Transmembrane helix</keyword>
<dbReference type="EMBL" id="MFQE01000049">
    <property type="protein sequence ID" value="OGH70355.1"/>
    <property type="molecule type" value="Genomic_DNA"/>
</dbReference>
<protein>
    <recommendedName>
        <fullName evidence="4">DUF1648 domain-containing protein</fullName>
    </recommendedName>
</protein>
<evidence type="ECO:0008006" key="4">
    <source>
        <dbReference type="Google" id="ProtNLM"/>
    </source>
</evidence>
<feature type="transmembrane region" description="Helical" evidence="1">
    <location>
        <begin position="65"/>
        <end position="86"/>
    </location>
</feature>